<evidence type="ECO:0000259" key="8">
    <source>
        <dbReference type="Pfam" id="PF00438"/>
    </source>
</evidence>
<keyword evidence="4" id="KW-0547">Nucleotide-binding</keyword>
<dbReference type="GO" id="GO:0005524">
    <property type="term" value="F:ATP binding"/>
    <property type="evidence" value="ECO:0007669"/>
    <property type="project" value="UniProtKB-KW"/>
</dbReference>
<feature type="domain" description="S-adenosylmethionine synthetase N-terminal" evidence="8">
    <location>
        <begin position="4"/>
        <end position="80"/>
    </location>
</feature>
<keyword evidence="7" id="KW-0630">Potassium</keyword>
<evidence type="ECO:0000256" key="5">
    <source>
        <dbReference type="ARBA" id="ARBA00022840"/>
    </source>
</evidence>
<dbReference type="InterPro" id="IPR022636">
    <property type="entry name" value="S-AdoMet_synthetase_sfam"/>
</dbReference>
<evidence type="ECO:0000313" key="12">
    <source>
        <dbReference type="Proteomes" id="UP000605148"/>
    </source>
</evidence>
<feature type="domain" description="S-adenosylmethionine synthetase C-terminal" evidence="10">
    <location>
        <begin position="227"/>
        <end position="372"/>
    </location>
</feature>
<dbReference type="Pfam" id="PF02772">
    <property type="entry name" value="S-AdoMet_synt_M"/>
    <property type="match status" value="1"/>
</dbReference>
<evidence type="ECO:0000313" key="11">
    <source>
        <dbReference type="EMBL" id="GGB38109.1"/>
    </source>
</evidence>
<sequence length="382" mass="40577">MRDFVLSSQAVTSAHPDKMSDQVCDAMVDAFLTAPAPAACVAECALASGIVFLSLRYGGPLSFDPAALARQVIAKEGYGGETGGSQPTVMLDLTEMPELVGLPERVISLADRMTTAFGYACDHTPERMPLPIRDAHRVCMAIEDAIRDRRLMGIARDAQAQIAVRFAGRRPVDVTGIAVGVFAPGHSKPDALEEMIRAEAIKPALAGSECPITTATRISVTSVDSPGGPSVHAGLTGRKSSADGYGGFCRETSSAFSGKHPARIDRVAAYAARQAAVSVVAAGLARECEVQLSYVPGDSEAASLEVDCFETALLPESEISETLRQRIDFSIGGIIERLNLWALPRARGGQFYAPLARRSHFGRTDMDLPWDQPIPLSGSVGY</sequence>
<dbReference type="GO" id="GO:0006730">
    <property type="term" value="P:one-carbon metabolic process"/>
    <property type="evidence" value="ECO:0007669"/>
    <property type="project" value="UniProtKB-KW"/>
</dbReference>
<keyword evidence="1" id="KW-0554">One-carbon metabolism</keyword>
<protein>
    <submittedName>
        <fullName evidence="11">S-adenosylmethionine synthase</fullName>
    </submittedName>
</protein>
<evidence type="ECO:0000259" key="10">
    <source>
        <dbReference type="Pfam" id="PF02773"/>
    </source>
</evidence>
<keyword evidence="3" id="KW-0479">Metal-binding</keyword>
<dbReference type="InterPro" id="IPR022628">
    <property type="entry name" value="S-AdoMet_synt_N"/>
</dbReference>
<accession>A0A916WXF6</accession>
<evidence type="ECO:0000256" key="4">
    <source>
        <dbReference type="ARBA" id="ARBA00022741"/>
    </source>
</evidence>
<feature type="domain" description="S-adenosylmethionine synthetase central" evidence="9">
    <location>
        <begin position="115"/>
        <end position="207"/>
    </location>
</feature>
<name>A0A916WXF6_9HYPH</name>
<dbReference type="EMBL" id="BMFA01000002">
    <property type="protein sequence ID" value="GGB38109.1"/>
    <property type="molecule type" value="Genomic_DNA"/>
</dbReference>
<dbReference type="OrthoDB" id="9801686at2"/>
<evidence type="ECO:0000256" key="1">
    <source>
        <dbReference type="ARBA" id="ARBA00022563"/>
    </source>
</evidence>
<dbReference type="RefSeq" id="WP_150495135.1">
    <property type="nucleotide sequence ID" value="NZ_BMFA01000002.1"/>
</dbReference>
<dbReference type="GO" id="GO:0004478">
    <property type="term" value="F:methionine adenosyltransferase activity"/>
    <property type="evidence" value="ECO:0007669"/>
    <property type="project" value="InterPro"/>
</dbReference>
<dbReference type="InterPro" id="IPR022629">
    <property type="entry name" value="S-AdoMet_synt_central"/>
</dbReference>
<comment type="caution">
    <text evidence="11">The sequence shown here is derived from an EMBL/GenBank/DDBJ whole genome shotgun (WGS) entry which is preliminary data.</text>
</comment>
<evidence type="ECO:0000256" key="3">
    <source>
        <dbReference type="ARBA" id="ARBA00022723"/>
    </source>
</evidence>
<dbReference type="Proteomes" id="UP000605148">
    <property type="component" value="Unassembled WGS sequence"/>
</dbReference>
<gene>
    <name evidence="11" type="primary">metK</name>
    <name evidence="11" type="ORF">GCM10011316_07710</name>
</gene>
<dbReference type="SUPFAM" id="SSF55973">
    <property type="entry name" value="S-adenosylmethionine synthetase"/>
    <property type="match status" value="3"/>
</dbReference>
<keyword evidence="6" id="KW-0460">Magnesium</keyword>
<dbReference type="Gene3D" id="3.30.300.10">
    <property type="match status" value="3"/>
</dbReference>
<dbReference type="AlphaFoldDB" id="A0A916WXF6"/>
<dbReference type="GO" id="GO:0046872">
    <property type="term" value="F:metal ion binding"/>
    <property type="evidence" value="ECO:0007669"/>
    <property type="project" value="UniProtKB-KW"/>
</dbReference>
<reference evidence="11" key="2">
    <citation type="submission" date="2020-09" db="EMBL/GenBank/DDBJ databases">
        <authorList>
            <person name="Sun Q."/>
            <person name="Zhou Y."/>
        </authorList>
    </citation>
    <scope>NUCLEOTIDE SEQUENCE</scope>
    <source>
        <strain evidence="11">CGMCC 1.12426</strain>
    </source>
</reference>
<keyword evidence="12" id="KW-1185">Reference proteome</keyword>
<evidence type="ECO:0000259" key="9">
    <source>
        <dbReference type="Pfam" id="PF02772"/>
    </source>
</evidence>
<keyword evidence="5" id="KW-0067">ATP-binding</keyword>
<evidence type="ECO:0000256" key="6">
    <source>
        <dbReference type="ARBA" id="ARBA00022842"/>
    </source>
</evidence>
<dbReference type="Pfam" id="PF02773">
    <property type="entry name" value="S-AdoMet_synt_C"/>
    <property type="match status" value="1"/>
</dbReference>
<dbReference type="InterPro" id="IPR022630">
    <property type="entry name" value="S-AdoMet_synt_C"/>
</dbReference>
<reference evidence="11" key="1">
    <citation type="journal article" date="2014" name="Int. J. Syst. Evol. Microbiol.">
        <title>Complete genome sequence of Corynebacterium casei LMG S-19264T (=DSM 44701T), isolated from a smear-ripened cheese.</title>
        <authorList>
            <consortium name="US DOE Joint Genome Institute (JGI-PGF)"/>
            <person name="Walter F."/>
            <person name="Albersmeier A."/>
            <person name="Kalinowski J."/>
            <person name="Ruckert C."/>
        </authorList>
    </citation>
    <scope>NUCLEOTIDE SEQUENCE</scope>
    <source>
        <strain evidence="11">CGMCC 1.12426</strain>
    </source>
</reference>
<dbReference type="InterPro" id="IPR002133">
    <property type="entry name" value="S-AdoMet_synthetase"/>
</dbReference>
<keyword evidence="2" id="KW-0808">Transferase</keyword>
<evidence type="ECO:0000256" key="2">
    <source>
        <dbReference type="ARBA" id="ARBA00022679"/>
    </source>
</evidence>
<evidence type="ECO:0000256" key="7">
    <source>
        <dbReference type="ARBA" id="ARBA00022958"/>
    </source>
</evidence>
<dbReference type="Pfam" id="PF00438">
    <property type="entry name" value="S-AdoMet_synt_N"/>
    <property type="match status" value="1"/>
</dbReference>
<dbReference type="PANTHER" id="PTHR11964">
    <property type="entry name" value="S-ADENOSYLMETHIONINE SYNTHETASE"/>
    <property type="match status" value="1"/>
</dbReference>
<organism evidence="11 12">
    <name type="scientific">Roseibium aquae</name>
    <dbReference type="NCBI Taxonomy" id="1323746"/>
    <lineage>
        <taxon>Bacteria</taxon>
        <taxon>Pseudomonadati</taxon>
        <taxon>Pseudomonadota</taxon>
        <taxon>Alphaproteobacteria</taxon>
        <taxon>Hyphomicrobiales</taxon>
        <taxon>Stappiaceae</taxon>
        <taxon>Roseibium</taxon>
    </lineage>
</organism>
<proteinExistence type="predicted"/>
<dbReference type="GO" id="GO:0006556">
    <property type="term" value="P:S-adenosylmethionine biosynthetic process"/>
    <property type="evidence" value="ECO:0007669"/>
    <property type="project" value="InterPro"/>
</dbReference>